<keyword evidence="3 4" id="KW-0663">Pyridoxal phosphate</keyword>
<dbReference type="EMBL" id="AP018907">
    <property type="protein sequence ID" value="BBF91366.1"/>
    <property type="molecule type" value="Genomic_DNA"/>
</dbReference>
<dbReference type="InterPro" id="IPR020026">
    <property type="entry name" value="PseC"/>
</dbReference>
<dbReference type="InterPro" id="IPR015422">
    <property type="entry name" value="PyrdxlP-dep_Trfase_small"/>
</dbReference>
<dbReference type="SUPFAM" id="SSF53383">
    <property type="entry name" value="PLP-dependent transferases"/>
    <property type="match status" value="1"/>
</dbReference>
<evidence type="ECO:0000256" key="4">
    <source>
        <dbReference type="RuleBase" id="RU004508"/>
    </source>
</evidence>
<dbReference type="NCBIfam" id="TIGR03588">
    <property type="entry name" value="PseC"/>
    <property type="match status" value="1"/>
</dbReference>
<dbReference type="Proteomes" id="UP000266934">
    <property type="component" value="Chromosome"/>
</dbReference>
<dbReference type="GO" id="GO:0000271">
    <property type="term" value="P:polysaccharide biosynthetic process"/>
    <property type="evidence" value="ECO:0007669"/>
    <property type="project" value="TreeGrafter"/>
</dbReference>
<feature type="modified residue" description="N6-(pyridoxal phosphate)lysine" evidence="3">
    <location>
        <position position="187"/>
    </location>
</feature>
<organism evidence="5 6">
    <name type="scientific">Blastochloris tepida</name>
    <dbReference type="NCBI Taxonomy" id="2233851"/>
    <lineage>
        <taxon>Bacteria</taxon>
        <taxon>Pseudomonadati</taxon>
        <taxon>Pseudomonadota</taxon>
        <taxon>Alphaproteobacteria</taxon>
        <taxon>Hyphomicrobiales</taxon>
        <taxon>Blastochloridaceae</taxon>
        <taxon>Blastochloris</taxon>
    </lineage>
</organism>
<feature type="active site" description="Proton acceptor" evidence="2">
    <location>
        <position position="187"/>
    </location>
</feature>
<evidence type="ECO:0000313" key="6">
    <source>
        <dbReference type="Proteomes" id="UP000266934"/>
    </source>
</evidence>
<proteinExistence type="inferred from homology"/>
<dbReference type="GO" id="GO:0030170">
    <property type="term" value="F:pyridoxal phosphate binding"/>
    <property type="evidence" value="ECO:0007669"/>
    <property type="project" value="TreeGrafter"/>
</dbReference>
<dbReference type="Pfam" id="PF01041">
    <property type="entry name" value="DegT_DnrJ_EryC1"/>
    <property type="match status" value="1"/>
</dbReference>
<accession>A0A348FVN3</accession>
<evidence type="ECO:0000256" key="3">
    <source>
        <dbReference type="PIRSR" id="PIRSR000390-2"/>
    </source>
</evidence>
<dbReference type="PANTHER" id="PTHR30244:SF34">
    <property type="entry name" value="DTDP-4-AMINO-4,6-DIDEOXYGALACTOSE TRANSAMINASE"/>
    <property type="match status" value="1"/>
</dbReference>
<dbReference type="KEGG" id="blag:BLTE_00510"/>
<name>A0A348FVN3_9HYPH</name>
<dbReference type="PIRSF" id="PIRSF000390">
    <property type="entry name" value="PLP_StrS"/>
    <property type="match status" value="1"/>
</dbReference>
<dbReference type="Gene3D" id="3.40.640.10">
    <property type="entry name" value="Type I PLP-dependent aspartate aminotransferase-like (Major domain)"/>
    <property type="match status" value="1"/>
</dbReference>
<dbReference type="PANTHER" id="PTHR30244">
    <property type="entry name" value="TRANSAMINASE"/>
    <property type="match status" value="1"/>
</dbReference>
<sequence>MPDFLPYGRQTIEADDVAAVAAALTDDYLTTGPRVEAYEAAFAQAAGAAHAVASNSGTAALHLPLLALGLGPGEAVVVPSITFVATANVVRMTGAEVVFADVDPMTGLMTPDTLRAALAETPPAGTRIVGAMPVHLNGQLCDMAGLGALAAERGLWLVEDACHAIGAAAAGACRHSRAAAFSTHPVKGITTGEGGVTTTADPALADHMRRLRSHGLVREPASFMRPDMAFEDGQTQPWYYELPEIGWNYRIPDVLCALGLSQLAKLPRLHARRAHLAGLYARLVAPLAPGIALVPRGERPDGWHLLVALIDFARFGTTRAQVMAALRREAIGTQVHYIPVHEQPYYRDRYGPRRLAGADAYYARCLSLPFFPQMTDDDVARVAAALKRSVGA</sequence>
<dbReference type="InterPro" id="IPR015421">
    <property type="entry name" value="PyrdxlP-dep_Trfase_major"/>
</dbReference>
<dbReference type="InterPro" id="IPR015424">
    <property type="entry name" value="PyrdxlP-dep_Trfase"/>
</dbReference>
<reference evidence="5 6" key="1">
    <citation type="submission" date="2018-08" db="EMBL/GenBank/DDBJ databases">
        <title>Complete genome sequencing of Blastochloris tepida GI.</title>
        <authorList>
            <person name="Tsukatani Y."/>
            <person name="Mori H."/>
        </authorList>
    </citation>
    <scope>NUCLEOTIDE SEQUENCE [LARGE SCALE GENOMIC DNA]</scope>
    <source>
        <strain evidence="5 6">GI</strain>
    </source>
</reference>
<dbReference type="InterPro" id="IPR000653">
    <property type="entry name" value="DegT/StrS_aminotransferase"/>
</dbReference>
<dbReference type="GO" id="GO:0008483">
    <property type="term" value="F:transaminase activity"/>
    <property type="evidence" value="ECO:0007669"/>
    <property type="project" value="TreeGrafter"/>
</dbReference>
<protein>
    <submittedName>
        <fullName evidence="5">UDP-4-amino-4,6-dideoxy-N-acetyl-beta-L-altrosami ne transaminase</fullName>
    </submittedName>
</protein>
<evidence type="ECO:0000313" key="5">
    <source>
        <dbReference type="EMBL" id="BBF91366.1"/>
    </source>
</evidence>
<dbReference type="Gene3D" id="3.90.1150.10">
    <property type="entry name" value="Aspartate Aminotransferase, domain 1"/>
    <property type="match status" value="1"/>
</dbReference>
<keyword evidence="6" id="KW-1185">Reference proteome</keyword>
<evidence type="ECO:0000256" key="1">
    <source>
        <dbReference type="ARBA" id="ARBA00037999"/>
    </source>
</evidence>
<gene>
    <name evidence="5" type="ORF">BLTE_00510</name>
</gene>
<evidence type="ECO:0000256" key="2">
    <source>
        <dbReference type="PIRSR" id="PIRSR000390-1"/>
    </source>
</evidence>
<dbReference type="AlphaFoldDB" id="A0A348FVN3"/>
<comment type="similarity">
    <text evidence="1 4">Belongs to the DegT/DnrJ/EryC1 family.</text>
</comment>